<keyword evidence="1" id="KW-0560">Oxidoreductase</keyword>
<dbReference type="PRINTS" id="PR00469">
    <property type="entry name" value="PNDRDTASEII"/>
</dbReference>
<dbReference type="SUPFAM" id="SSF51905">
    <property type="entry name" value="FAD/NAD(P)-binding domain"/>
    <property type="match status" value="2"/>
</dbReference>
<dbReference type="EMBL" id="BOMB01000012">
    <property type="protein sequence ID" value="GID11433.1"/>
    <property type="molecule type" value="Genomic_DNA"/>
</dbReference>
<dbReference type="Proteomes" id="UP000612808">
    <property type="component" value="Unassembled WGS sequence"/>
</dbReference>
<dbReference type="InterPro" id="IPR050982">
    <property type="entry name" value="Auxin_biosynth/cation_transpt"/>
</dbReference>
<name>A0A8J3JAZ5_9ACTN</name>
<dbReference type="PRINTS" id="PR00368">
    <property type="entry name" value="FADPNR"/>
</dbReference>
<dbReference type="Pfam" id="PF13738">
    <property type="entry name" value="Pyr_redox_3"/>
    <property type="match status" value="1"/>
</dbReference>
<sequence>MDGATRVGTLVIGGGQAGLAMGYHLAGRSFLILDAHERIGDSWRQRWDSLRLFTPARYDALPGQPFPAPAWSFPTHDEFADYLTGYALRRRLPVRTGTTVHRLWHNGTRYVADTSAGPVEATRVVLATGRAPWVPEFAGRLDAGVTQLHAADYRNPSALPPGAVLVVGAGNSGATIALELAAAGRRTLLSGRHPGHLPCRIDGPTARTLAPLVLVTYRHLLTVRTPPGRAVRAHLTAHSGPLIRLHASDLAAVHRVPRTVGVRDGQPLLADGSTAAVSVVVWCTGYRPDTSWIDLPGFGPGTEPPHRRGVVTAQPGLHLLGRPFQYSAASSLIAGVAHDAAYLAAHLDP</sequence>
<dbReference type="GO" id="GO:0004497">
    <property type="term" value="F:monooxygenase activity"/>
    <property type="evidence" value="ECO:0007669"/>
    <property type="project" value="TreeGrafter"/>
</dbReference>
<evidence type="ECO:0000256" key="1">
    <source>
        <dbReference type="ARBA" id="ARBA00023002"/>
    </source>
</evidence>
<reference evidence="2" key="1">
    <citation type="submission" date="2021-01" db="EMBL/GenBank/DDBJ databases">
        <title>Whole genome shotgun sequence of Actinocatenispora rupis NBRC 107355.</title>
        <authorList>
            <person name="Komaki H."/>
            <person name="Tamura T."/>
        </authorList>
    </citation>
    <scope>NUCLEOTIDE SEQUENCE</scope>
    <source>
        <strain evidence="2">NBRC 107355</strain>
    </source>
</reference>
<protein>
    <submittedName>
        <fullName evidence="2">Oxidoreductase</fullName>
    </submittedName>
</protein>
<organism evidence="2 3">
    <name type="scientific">Actinocatenispora rupis</name>
    <dbReference type="NCBI Taxonomy" id="519421"/>
    <lineage>
        <taxon>Bacteria</taxon>
        <taxon>Bacillati</taxon>
        <taxon>Actinomycetota</taxon>
        <taxon>Actinomycetes</taxon>
        <taxon>Micromonosporales</taxon>
        <taxon>Micromonosporaceae</taxon>
        <taxon>Actinocatenispora</taxon>
    </lineage>
</organism>
<proteinExistence type="predicted"/>
<dbReference type="Gene3D" id="3.50.50.60">
    <property type="entry name" value="FAD/NAD(P)-binding domain"/>
    <property type="match status" value="1"/>
</dbReference>
<dbReference type="PANTHER" id="PTHR43539">
    <property type="entry name" value="FLAVIN-BINDING MONOOXYGENASE-LIKE PROTEIN (AFU_ORTHOLOGUE AFUA_4G09220)"/>
    <property type="match status" value="1"/>
</dbReference>
<dbReference type="GO" id="GO:0050660">
    <property type="term" value="F:flavin adenine dinucleotide binding"/>
    <property type="evidence" value="ECO:0007669"/>
    <property type="project" value="TreeGrafter"/>
</dbReference>
<dbReference type="PANTHER" id="PTHR43539:SF78">
    <property type="entry name" value="FLAVIN-CONTAINING MONOOXYGENASE"/>
    <property type="match status" value="1"/>
</dbReference>
<gene>
    <name evidence="2" type="ORF">Aru02nite_23220</name>
</gene>
<evidence type="ECO:0000313" key="3">
    <source>
        <dbReference type="Proteomes" id="UP000612808"/>
    </source>
</evidence>
<evidence type="ECO:0000313" key="2">
    <source>
        <dbReference type="EMBL" id="GID11433.1"/>
    </source>
</evidence>
<accession>A0A8J3JAZ5</accession>
<keyword evidence="3" id="KW-1185">Reference proteome</keyword>
<dbReference type="RefSeq" id="WP_203657424.1">
    <property type="nucleotide sequence ID" value="NZ_BAAAZM010000006.1"/>
</dbReference>
<comment type="caution">
    <text evidence="2">The sequence shown here is derived from an EMBL/GenBank/DDBJ whole genome shotgun (WGS) entry which is preliminary data.</text>
</comment>
<dbReference type="InterPro" id="IPR036188">
    <property type="entry name" value="FAD/NAD-bd_sf"/>
</dbReference>
<dbReference type="AlphaFoldDB" id="A0A8J3JAZ5"/>